<reference evidence="2" key="1">
    <citation type="journal article" date="2014" name="Int. J. Syst. Evol. Microbiol.">
        <title>Complete genome sequence of Corynebacterium casei LMG S-19264T (=DSM 44701T), isolated from a smear-ripened cheese.</title>
        <authorList>
            <consortium name="US DOE Joint Genome Institute (JGI-PGF)"/>
            <person name="Walter F."/>
            <person name="Albersmeier A."/>
            <person name="Kalinowski J."/>
            <person name="Ruckert C."/>
        </authorList>
    </citation>
    <scope>NUCLEOTIDE SEQUENCE</scope>
    <source>
        <strain evidence="2">JCM 19018</strain>
    </source>
</reference>
<name>A0A830EQ29_9EURY</name>
<evidence type="ECO:0000256" key="1">
    <source>
        <dbReference type="SAM" id="MobiDB-lite"/>
    </source>
</evidence>
<gene>
    <name evidence="2" type="ORF">GCM10009067_38600</name>
</gene>
<organism evidence="2 3">
    <name type="scientific">Haloarcula sebkhae</name>
    <dbReference type="NCBI Taxonomy" id="932660"/>
    <lineage>
        <taxon>Archaea</taxon>
        <taxon>Methanobacteriati</taxon>
        <taxon>Methanobacteriota</taxon>
        <taxon>Stenosarchaea group</taxon>
        <taxon>Halobacteria</taxon>
        <taxon>Halobacteriales</taxon>
        <taxon>Haloarculaceae</taxon>
        <taxon>Haloarcula</taxon>
    </lineage>
</organism>
<dbReference type="EMBL" id="BMPD01000010">
    <property type="protein sequence ID" value="GGK82583.1"/>
    <property type="molecule type" value="Genomic_DNA"/>
</dbReference>
<dbReference type="Proteomes" id="UP000614221">
    <property type="component" value="Unassembled WGS sequence"/>
</dbReference>
<accession>A0A830EQ29</accession>
<comment type="caution">
    <text evidence="2">The sequence shown here is derived from an EMBL/GenBank/DDBJ whole genome shotgun (WGS) entry which is preliminary data.</text>
</comment>
<protein>
    <submittedName>
        <fullName evidence="2">Uncharacterized protein</fullName>
    </submittedName>
</protein>
<proteinExistence type="predicted"/>
<evidence type="ECO:0000313" key="3">
    <source>
        <dbReference type="Proteomes" id="UP000614221"/>
    </source>
</evidence>
<dbReference type="AlphaFoldDB" id="A0A830EQ29"/>
<sequence length="106" mass="11134">MAKFVSMEPVSVTSQSVPPHNGGESASCFNTPGGALIPGGLSAGQLLKPLAMQPRRRYMELGLTTLLSSCVASTSLQKSLIGIRENSLVDRYNASLLPGLSRTTLT</sequence>
<evidence type="ECO:0000313" key="2">
    <source>
        <dbReference type="EMBL" id="GGK82583.1"/>
    </source>
</evidence>
<feature type="region of interest" description="Disordered" evidence="1">
    <location>
        <begin position="1"/>
        <end position="25"/>
    </location>
</feature>
<reference evidence="2" key="2">
    <citation type="submission" date="2020-09" db="EMBL/GenBank/DDBJ databases">
        <authorList>
            <person name="Sun Q."/>
            <person name="Ohkuma M."/>
        </authorList>
    </citation>
    <scope>NUCLEOTIDE SEQUENCE</scope>
    <source>
        <strain evidence="2">JCM 19018</strain>
    </source>
</reference>